<evidence type="ECO:0000313" key="2">
    <source>
        <dbReference type="EMBL" id="KLT44010.1"/>
    </source>
</evidence>
<dbReference type="Proteomes" id="UP000053611">
    <property type="component" value="Unassembled WGS sequence"/>
</dbReference>
<dbReference type="EMBL" id="KQ087190">
    <property type="protein sequence ID" value="KLT44010.1"/>
    <property type="molecule type" value="Genomic_DNA"/>
</dbReference>
<organism evidence="2 3">
    <name type="scientific">Cutaneotrichosporon oleaginosum</name>
    <dbReference type="NCBI Taxonomy" id="879819"/>
    <lineage>
        <taxon>Eukaryota</taxon>
        <taxon>Fungi</taxon>
        <taxon>Dikarya</taxon>
        <taxon>Basidiomycota</taxon>
        <taxon>Agaricomycotina</taxon>
        <taxon>Tremellomycetes</taxon>
        <taxon>Trichosporonales</taxon>
        <taxon>Trichosporonaceae</taxon>
        <taxon>Cutaneotrichosporon</taxon>
    </lineage>
</organism>
<keyword evidence="3" id="KW-1185">Reference proteome</keyword>
<dbReference type="GeneID" id="28987117"/>
<name>A0A0J0XSH3_9TREE</name>
<reference evidence="2 3" key="1">
    <citation type="submission" date="2015-03" db="EMBL/GenBank/DDBJ databases">
        <title>Genomics and transcriptomics of the oil-accumulating basidiomycete yeast T. oleaginosus allow insights into substrate utilization and the diverse evolutionary trajectories of mating systems in fungi.</title>
        <authorList>
            <consortium name="DOE Joint Genome Institute"/>
            <person name="Kourist R."/>
            <person name="Kracht O."/>
            <person name="Bracharz F."/>
            <person name="Lipzen A."/>
            <person name="Nolan M."/>
            <person name="Ohm R."/>
            <person name="Grigoriev I."/>
            <person name="Sun S."/>
            <person name="Heitman J."/>
            <person name="Bruck T."/>
            <person name="Nowrousian M."/>
        </authorList>
    </citation>
    <scope>NUCLEOTIDE SEQUENCE [LARGE SCALE GENOMIC DNA]</scope>
    <source>
        <strain evidence="2 3">IBC0246</strain>
    </source>
</reference>
<gene>
    <name evidence="2" type="ORF">CC85DRAFT_326908</name>
</gene>
<feature type="compositionally biased region" description="Low complexity" evidence="1">
    <location>
        <begin position="180"/>
        <end position="190"/>
    </location>
</feature>
<evidence type="ECO:0008006" key="4">
    <source>
        <dbReference type="Google" id="ProtNLM"/>
    </source>
</evidence>
<dbReference type="AlphaFoldDB" id="A0A0J0XSH3"/>
<evidence type="ECO:0000313" key="3">
    <source>
        <dbReference type="Proteomes" id="UP000053611"/>
    </source>
</evidence>
<evidence type="ECO:0000256" key="1">
    <source>
        <dbReference type="SAM" id="MobiDB-lite"/>
    </source>
</evidence>
<feature type="compositionally biased region" description="Low complexity" evidence="1">
    <location>
        <begin position="151"/>
        <end position="160"/>
    </location>
</feature>
<dbReference type="RefSeq" id="XP_018280501.1">
    <property type="nucleotide sequence ID" value="XM_018426514.1"/>
</dbReference>
<proteinExistence type="predicted"/>
<protein>
    <recommendedName>
        <fullName evidence="4">F-box domain-containing protein</fullName>
    </recommendedName>
</protein>
<accession>A0A0J0XSH3</accession>
<feature type="region of interest" description="Disordered" evidence="1">
    <location>
        <begin position="147"/>
        <end position="190"/>
    </location>
</feature>
<sequence>MLRRRPRRSRPPRINDQHHPAIIDRIISHVPPATLLVMRACSRRLRARADAILFAHVEVMVTEPGDPRDVVVVPKGTNMRFEWLKFDDADGVETNTILPTDPRRTKTRKRLRAYIVAMLQRTRVLDVPGYMIPELVLILHMGHSAIETDDSSGSSSSTDTVIMGDNPLAVRRPDSEDESSSSSSDGSESSTRTTIMLTFADMCAIKAAITALPRYTLRCYHPCHPRKPPHFALDIVNDRETRPRVVFTLDACTGPGVIVAPQTIIHIHERVDVFRLADALASLVAVNERWLDPPEFQITVVGGTRRSSRSLADRSVLFHAALHHELCETTPESATIVQRVRAHTRFLSKNAYAAEVGAARFALETQQNPYAA</sequence>